<keyword evidence="2" id="KW-0808">Transferase</keyword>
<protein>
    <submittedName>
        <fullName evidence="2">Class I SAM-dependent methyltransferase</fullName>
    </submittedName>
</protein>
<dbReference type="EMBL" id="JAGQLM010000168">
    <property type="protein sequence ID" value="MCA9375404.1"/>
    <property type="molecule type" value="Genomic_DNA"/>
</dbReference>
<evidence type="ECO:0000313" key="3">
    <source>
        <dbReference type="Proteomes" id="UP000748332"/>
    </source>
</evidence>
<organism evidence="2 3">
    <name type="scientific">Candidatus Dojkabacteria bacterium</name>
    <dbReference type="NCBI Taxonomy" id="2099670"/>
    <lineage>
        <taxon>Bacteria</taxon>
        <taxon>Candidatus Dojkabacteria</taxon>
    </lineage>
</organism>
<dbReference type="GO" id="GO:0008168">
    <property type="term" value="F:methyltransferase activity"/>
    <property type="evidence" value="ECO:0007669"/>
    <property type="project" value="UniProtKB-KW"/>
</dbReference>
<dbReference type="InterPro" id="IPR013217">
    <property type="entry name" value="Methyltransf_12"/>
</dbReference>
<dbReference type="CDD" id="cd02440">
    <property type="entry name" value="AdoMet_MTases"/>
    <property type="match status" value="1"/>
</dbReference>
<dbReference type="InterPro" id="IPR029063">
    <property type="entry name" value="SAM-dependent_MTases_sf"/>
</dbReference>
<sequence>MKRSTVIRLMQFNKAFYKAVAKDFSDSRNYEWEGWNLAWNSVAGWRNGLQIEAVLDIGCGNGRFVDFLRRKRFQGRYLGLDSSRELLEIAQNVRADFQANFRFFDLYSLIGSKVRLDRIVGEEKYDLILLSGVMHHIPGFANRLQLLNRLSQYLSPEGCIVVSYWQFMKSSRFSKKIVRLEDTPLASLKEDLEEGDHILTWNRGVRGLRYCHDFSDEEIEKINSQTPVRVVEQFGSDGGLNKYVVYSGA</sequence>
<dbReference type="SUPFAM" id="SSF53335">
    <property type="entry name" value="S-adenosyl-L-methionine-dependent methyltransferases"/>
    <property type="match status" value="1"/>
</dbReference>
<comment type="caution">
    <text evidence="2">The sequence shown here is derived from an EMBL/GenBank/DDBJ whole genome shotgun (WGS) entry which is preliminary data.</text>
</comment>
<dbReference type="Pfam" id="PF08242">
    <property type="entry name" value="Methyltransf_12"/>
    <property type="match status" value="1"/>
</dbReference>
<dbReference type="Gene3D" id="3.40.50.150">
    <property type="entry name" value="Vaccinia Virus protein VP39"/>
    <property type="match status" value="1"/>
</dbReference>
<accession>A0A955HZR1</accession>
<dbReference type="Proteomes" id="UP000748332">
    <property type="component" value="Unassembled WGS sequence"/>
</dbReference>
<dbReference type="AlphaFoldDB" id="A0A955HZR1"/>
<dbReference type="GO" id="GO:0032259">
    <property type="term" value="P:methylation"/>
    <property type="evidence" value="ECO:0007669"/>
    <property type="project" value="UniProtKB-KW"/>
</dbReference>
<keyword evidence="2" id="KW-0489">Methyltransferase</keyword>
<evidence type="ECO:0000313" key="2">
    <source>
        <dbReference type="EMBL" id="MCA9375404.1"/>
    </source>
</evidence>
<name>A0A955HZR1_9BACT</name>
<evidence type="ECO:0000259" key="1">
    <source>
        <dbReference type="Pfam" id="PF08242"/>
    </source>
</evidence>
<reference evidence="2" key="1">
    <citation type="submission" date="2020-04" db="EMBL/GenBank/DDBJ databases">
        <authorList>
            <person name="Zhang T."/>
        </authorList>
    </citation>
    <scope>NUCLEOTIDE SEQUENCE</scope>
    <source>
        <strain evidence="2">HKST-UBA16</strain>
    </source>
</reference>
<dbReference type="PANTHER" id="PTHR43861">
    <property type="entry name" value="TRANS-ACONITATE 2-METHYLTRANSFERASE-RELATED"/>
    <property type="match status" value="1"/>
</dbReference>
<reference evidence="2" key="2">
    <citation type="journal article" date="2021" name="Microbiome">
        <title>Successional dynamics and alternative stable states in a saline activated sludge microbial community over 9 years.</title>
        <authorList>
            <person name="Wang Y."/>
            <person name="Ye J."/>
            <person name="Ju F."/>
            <person name="Liu L."/>
            <person name="Boyd J.A."/>
            <person name="Deng Y."/>
            <person name="Parks D.H."/>
            <person name="Jiang X."/>
            <person name="Yin X."/>
            <person name="Woodcroft B.J."/>
            <person name="Tyson G.W."/>
            <person name="Hugenholtz P."/>
            <person name="Polz M.F."/>
            <person name="Zhang T."/>
        </authorList>
    </citation>
    <scope>NUCLEOTIDE SEQUENCE</scope>
    <source>
        <strain evidence="2">HKST-UBA16</strain>
    </source>
</reference>
<gene>
    <name evidence="2" type="ORF">KC622_03675</name>
</gene>
<feature type="domain" description="Methyltransferase type 12" evidence="1">
    <location>
        <begin position="55"/>
        <end position="160"/>
    </location>
</feature>
<proteinExistence type="predicted"/>